<gene>
    <name evidence="1" type="ORF">AWB72_02010</name>
</gene>
<dbReference type="AlphaFoldDB" id="A0A658QVG8"/>
<keyword evidence="2" id="KW-1185">Reference proteome</keyword>
<sequence length="75" mass="8706">MHYVKLEHNDDTALDPADPELVMRGSLFIDGHEAGCWEARRDGTWVAHLRHEKGWIVEQSRVALIERLARFHSDN</sequence>
<reference evidence="1 2" key="1">
    <citation type="submission" date="2016-01" db="EMBL/GenBank/DDBJ databases">
        <authorList>
            <person name="Peeters C."/>
        </authorList>
    </citation>
    <scope>NUCLEOTIDE SEQUENCE [LARGE SCALE GENOMIC DNA]</scope>
    <source>
        <strain evidence="1">LMG 29315</strain>
    </source>
</reference>
<evidence type="ECO:0000313" key="2">
    <source>
        <dbReference type="Proteomes" id="UP000198263"/>
    </source>
</evidence>
<organism evidence="1 2">
    <name type="scientific">Caballeronia concitans</name>
    <dbReference type="NCBI Taxonomy" id="1777133"/>
    <lineage>
        <taxon>Bacteria</taxon>
        <taxon>Pseudomonadati</taxon>
        <taxon>Pseudomonadota</taxon>
        <taxon>Betaproteobacteria</taxon>
        <taxon>Burkholderiales</taxon>
        <taxon>Burkholderiaceae</taxon>
        <taxon>Caballeronia</taxon>
    </lineage>
</organism>
<evidence type="ECO:0000313" key="1">
    <source>
        <dbReference type="EMBL" id="SAL26258.1"/>
    </source>
</evidence>
<name>A0A658QVG8_9BURK</name>
<accession>A0A658QVG8</accession>
<dbReference type="Proteomes" id="UP000198263">
    <property type="component" value="Unassembled WGS sequence"/>
</dbReference>
<comment type="caution">
    <text evidence="1">The sequence shown here is derived from an EMBL/GenBank/DDBJ whole genome shotgun (WGS) entry which is preliminary data.</text>
</comment>
<proteinExistence type="predicted"/>
<dbReference type="EMBL" id="FCNV02000003">
    <property type="protein sequence ID" value="SAL26258.1"/>
    <property type="molecule type" value="Genomic_DNA"/>
</dbReference>
<dbReference type="RefSeq" id="WP_040052056.1">
    <property type="nucleotide sequence ID" value="NZ_FCNV02000003.1"/>
</dbReference>
<dbReference type="OrthoDB" id="9009460at2"/>
<protein>
    <submittedName>
        <fullName evidence="1">Uncharacterized protein</fullName>
    </submittedName>
</protein>